<keyword evidence="1" id="KW-0472">Membrane</keyword>
<feature type="transmembrane region" description="Helical" evidence="1">
    <location>
        <begin position="73"/>
        <end position="92"/>
    </location>
</feature>
<dbReference type="PANTHER" id="PTHR37314:SF4">
    <property type="entry name" value="UPF0700 TRANSMEMBRANE PROTEIN YOAK"/>
    <property type="match status" value="1"/>
</dbReference>
<proteinExistence type="predicted"/>
<feature type="transmembrane region" description="Helical" evidence="1">
    <location>
        <begin position="104"/>
        <end position="126"/>
    </location>
</feature>
<evidence type="ECO:0000313" key="2">
    <source>
        <dbReference type="EMBL" id="SFD17093.1"/>
    </source>
</evidence>
<feature type="transmembrane region" description="Helical" evidence="1">
    <location>
        <begin position="30"/>
        <end position="53"/>
    </location>
</feature>
<evidence type="ECO:0000313" key="3">
    <source>
        <dbReference type="Proteomes" id="UP000199263"/>
    </source>
</evidence>
<organism evidence="2 3">
    <name type="scientific">Clostridium uliginosum</name>
    <dbReference type="NCBI Taxonomy" id="119641"/>
    <lineage>
        <taxon>Bacteria</taxon>
        <taxon>Bacillati</taxon>
        <taxon>Bacillota</taxon>
        <taxon>Clostridia</taxon>
        <taxon>Eubacteriales</taxon>
        <taxon>Clostridiaceae</taxon>
        <taxon>Clostridium</taxon>
    </lineage>
</organism>
<dbReference type="EMBL" id="FOMG01000023">
    <property type="protein sequence ID" value="SFD17093.1"/>
    <property type="molecule type" value="Genomic_DNA"/>
</dbReference>
<dbReference type="PANTHER" id="PTHR37314">
    <property type="entry name" value="SLR0142 PROTEIN"/>
    <property type="match status" value="1"/>
</dbReference>
<evidence type="ECO:0000256" key="1">
    <source>
        <dbReference type="SAM" id="Phobius"/>
    </source>
</evidence>
<sequence length="250" mass="27152">MFTKDSNLGVAKKNKIIESVHTATSESVRLGVLLAIVGGFLDAYTFICRGGVFANAETGNIVLVGVETIKGNFGQAFMAFVPIIAFIIGVVVAEKIKEDSPLPFILDSERIILIIEVIVLFIIGFIPSTAPNIFVTATIAFVSSVQISSFRKLVDSPYSTTMCTGNLRSATQAGYMAFKKKDSKLAIKSLRYFIIIGSFLSGAFLGGVLTLWTGVKSIWCAAFILICALMLFVIDDIRFKLKDNKAHSKE</sequence>
<dbReference type="Proteomes" id="UP000199263">
    <property type="component" value="Unassembled WGS sequence"/>
</dbReference>
<feature type="transmembrane region" description="Helical" evidence="1">
    <location>
        <begin position="218"/>
        <end position="234"/>
    </location>
</feature>
<protein>
    <submittedName>
        <fullName evidence="2">Uncharacterized membrane protein YoaK, UPF0700 family</fullName>
    </submittedName>
</protein>
<keyword evidence="1" id="KW-1133">Transmembrane helix</keyword>
<keyword evidence="1" id="KW-0812">Transmembrane</keyword>
<gene>
    <name evidence="2" type="ORF">SAMN05421842_12331</name>
</gene>
<feature type="transmembrane region" description="Helical" evidence="1">
    <location>
        <begin position="190"/>
        <end position="212"/>
    </location>
</feature>
<dbReference type="InterPro" id="IPR010699">
    <property type="entry name" value="DUF1275"/>
</dbReference>
<dbReference type="AlphaFoldDB" id="A0A1I1QD02"/>
<reference evidence="2 3" key="1">
    <citation type="submission" date="2016-10" db="EMBL/GenBank/DDBJ databases">
        <authorList>
            <person name="de Groot N.N."/>
        </authorList>
    </citation>
    <scope>NUCLEOTIDE SEQUENCE [LARGE SCALE GENOMIC DNA]</scope>
    <source>
        <strain evidence="2 3">DSM 12992</strain>
    </source>
</reference>
<accession>A0A1I1QD02</accession>
<dbReference type="RefSeq" id="WP_090092876.1">
    <property type="nucleotide sequence ID" value="NZ_FOMG01000023.1"/>
</dbReference>
<name>A0A1I1QD02_9CLOT</name>
<keyword evidence="3" id="KW-1185">Reference proteome</keyword>
<dbReference type="OrthoDB" id="7057004at2"/>
<dbReference type="Pfam" id="PF06912">
    <property type="entry name" value="DUF1275"/>
    <property type="match status" value="1"/>
</dbReference>